<keyword evidence="1" id="KW-0732">Signal</keyword>
<sequence length="101" mass="11197">MEQRGKRWGQRRRVVCRALLAGLCLRDQSVSPSRSPDPWAAVPTFRFLVGAEGPGLGAVTVNMPPRTRRQAHELVECQEFESDGSVAAEHVPIDAKPQTFE</sequence>
<dbReference type="Proteomes" id="UP000652761">
    <property type="component" value="Unassembled WGS sequence"/>
</dbReference>
<evidence type="ECO:0000313" key="3">
    <source>
        <dbReference type="Proteomes" id="UP000652761"/>
    </source>
</evidence>
<protein>
    <submittedName>
        <fullName evidence="2">Uncharacterized protein</fullName>
    </submittedName>
</protein>
<feature type="signal peptide" evidence="1">
    <location>
        <begin position="1"/>
        <end position="24"/>
    </location>
</feature>
<gene>
    <name evidence="2" type="ORF">Taro_043791</name>
</gene>
<proteinExistence type="predicted"/>
<dbReference type="AlphaFoldDB" id="A0A843X4K7"/>
<keyword evidence="3" id="KW-1185">Reference proteome</keyword>
<comment type="caution">
    <text evidence="2">The sequence shown here is derived from an EMBL/GenBank/DDBJ whole genome shotgun (WGS) entry which is preliminary data.</text>
</comment>
<accession>A0A843X4K7</accession>
<name>A0A843X4K7_COLES</name>
<dbReference type="EMBL" id="NMUH01004811">
    <property type="protein sequence ID" value="MQM10890.1"/>
    <property type="molecule type" value="Genomic_DNA"/>
</dbReference>
<evidence type="ECO:0000256" key="1">
    <source>
        <dbReference type="SAM" id="SignalP"/>
    </source>
</evidence>
<evidence type="ECO:0000313" key="2">
    <source>
        <dbReference type="EMBL" id="MQM10890.1"/>
    </source>
</evidence>
<feature type="chain" id="PRO_5033023463" evidence="1">
    <location>
        <begin position="25"/>
        <end position="101"/>
    </location>
</feature>
<organism evidence="2 3">
    <name type="scientific">Colocasia esculenta</name>
    <name type="common">Wild taro</name>
    <name type="synonym">Arum esculentum</name>
    <dbReference type="NCBI Taxonomy" id="4460"/>
    <lineage>
        <taxon>Eukaryota</taxon>
        <taxon>Viridiplantae</taxon>
        <taxon>Streptophyta</taxon>
        <taxon>Embryophyta</taxon>
        <taxon>Tracheophyta</taxon>
        <taxon>Spermatophyta</taxon>
        <taxon>Magnoliopsida</taxon>
        <taxon>Liliopsida</taxon>
        <taxon>Araceae</taxon>
        <taxon>Aroideae</taxon>
        <taxon>Colocasieae</taxon>
        <taxon>Colocasia</taxon>
    </lineage>
</organism>
<reference evidence="2" key="1">
    <citation type="submission" date="2017-07" db="EMBL/GenBank/DDBJ databases">
        <title>Taro Niue Genome Assembly and Annotation.</title>
        <authorList>
            <person name="Atibalentja N."/>
            <person name="Keating K."/>
            <person name="Fields C.J."/>
        </authorList>
    </citation>
    <scope>NUCLEOTIDE SEQUENCE</scope>
    <source>
        <strain evidence="2">Niue_2</strain>
        <tissue evidence="2">Leaf</tissue>
    </source>
</reference>